<comment type="similarity">
    <text evidence="1">Belongs to the sulfatase family.</text>
</comment>
<evidence type="ECO:0000313" key="5">
    <source>
        <dbReference type="Proteomes" id="UP000296733"/>
    </source>
</evidence>
<dbReference type="InterPro" id="IPR017850">
    <property type="entry name" value="Alkaline_phosphatase_core_sf"/>
</dbReference>
<evidence type="ECO:0000313" key="4">
    <source>
        <dbReference type="EMBL" id="QCC47262.1"/>
    </source>
</evidence>
<evidence type="ECO:0000256" key="1">
    <source>
        <dbReference type="ARBA" id="ARBA00008779"/>
    </source>
</evidence>
<feature type="domain" description="Sulfatase N-terminal" evidence="3">
    <location>
        <begin position="8"/>
        <end position="342"/>
    </location>
</feature>
<feature type="region of interest" description="Disordered" evidence="2">
    <location>
        <begin position="74"/>
        <end position="97"/>
    </location>
</feature>
<accession>A0A4D6H2Q8</accession>
<dbReference type="PANTHER" id="PTHR42693">
    <property type="entry name" value="ARYLSULFATASE FAMILY MEMBER"/>
    <property type="match status" value="1"/>
</dbReference>
<dbReference type="Gene3D" id="3.40.720.10">
    <property type="entry name" value="Alkaline Phosphatase, subunit A"/>
    <property type="match status" value="1"/>
</dbReference>
<dbReference type="InterPro" id="IPR050738">
    <property type="entry name" value="Sulfatase"/>
</dbReference>
<organism evidence="4 5">
    <name type="scientific">Halobellus limi</name>
    <dbReference type="NCBI Taxonomy" id="699433"/>
    <lineage>
        <taxon>Archaea</taxon>
        <taxon>Methanobacteriati</taxon>
        <taxon>Methanobacteriota</taxon>
        <taxon>Stenosarchaea group</taxon>
        <taxon>Halobacteria</taxon>
        <taxon>Halobacteriales</taxon>
        <taxon>Haloferacaceae</taxon>
        <taxon>Halobellus</taxon>
    </lineage>
</organism>
<dbReference type="AlphaFoldDB" id="A0A4D6H2Q8"/>
<dbReference type="GO" id="GO:0004065">
    <property type="term" value="F:arylsulfatase activity"/>
    <property type="evidence" value="ECO:0007669"/>
    <property type="project" value="TreeGrafter"/>
</dbReference>
<dbReference type="Pfam" id="PF00884">
    <property type="entry name" value="Sulfatase"/>
    <property type="match status" value="1"/>
</dbReference>
<name>A0A4D6H2Q8_9EURY</name>
<reference evidence="4 5" key="1">
    <citation type="journal article" date="2019" name="Nat. Commun.">
        <title>A new type of DNA phosphorothioation-based antiviral system in archaea.</title>
        <authorList>
            <person name="Xiong L."/>
            <person name="Liu S."/>
            <person name="Chen S."/>
            <person name="Xiao Y."/>
            <person name="Zhu B."/>
            <person name="Gao Y."/>
            <person name="Zhang Y."/>
            <person name="Chen B."/>
            <person name="Luo J."/>
            <person name="Deng Z."/>
            <person name="Chen X."/>
            <person name="Wang L."/>
            <person name="Chen S."/>
        </authorList>
    </citation>
    <scope>NUCLEOTIDE SEQUENCE [LARGE SCALE GENOMIC DNA]</scope>
    <source>
        <strain evidence="4 5">CGMCC 1.10331</strain>
    </source>
</reference>
<dbReference type="SUPFAM" id="SSF53649">
    <property type="entry name" value="Alkaline phosphatase-like"/>
    <property type="match status" value="1"/>
</dbReference>
<dbReference type="InterPro" id="IPR000917">
    <property type="entry name" value="Sulfatase_N"/>
</dbReference>
<dbReference type="CDD" id="cd16148">
    <property type="entry name" value="sulfatase_like"/>
    <property type="match status" value="1"/>
</dbReference>
<dbReference type="KEGG" id="hlm:DV707_06020"/>
<dbReference type="PANTHER" id="PTHR42693:SF33">
    <property type="entry name" value="ARYLSULFATASE"/>
    <property type="match status" value="1"/>
</dbReference>
<dbReference type="Proteomes" id="UP000296733">
    <property type="component" value="Chromosome"/>
</dbReference>
<gene>
    <name evidence="4" type="ORF">DV707_06020</name>
</gene>
<dbReference type="EMBL" id="CP031311">
    <property type="protein sequence ID" value="QCC47262.1"/>
    <property type="molecule type" value="Genomic_DNA"/>
</dbReference>
<protein>
    <recommendedName>
        <fullName evidence="3">Sulfatase N-terminal domain-containing protein</fullName>
    </recommendedName>
</protein>
<proteinExistence type="inferred from homology"/>
<evidence type="ECO:0000256" key="2">
    <source>
        <dbReference type="SAM" id="MobiDB-lite"/>
    </source>
</evidence>
<evidence type="ECO:0000259" key="3">
    <source>
        <dbReference type="Pfam" id="PF00884"/>
    </source>
</evidence>
<sequence length="471" mass="54117">MLFYDMQVLFIDIDSLRADHVGGYGYEGPTTPNIDDLIDDAVAFERGYVANSPCMPSRAALTSGRFGIANGVETHGRQSQQIDRPENRTDWAGSWTENQPERPWWTLPELFFQNRIPTIGVSSFPRHPAPWFYHVWHTFRQPQEPDEEMTVEWGHVSFQTPRAETVTDTAIEELEAVDGDSFFLYAQYWDPHAPYNRSADEIERFRDTPLPPHPTEEQLEAHREWDTLRGATQEGIETRGDLNEMISAYDAEIRYTDRHVGRLLEYLKSTGQYDETLIVLSGDHGEEFGEHGLYREHWSTHDGTQRVPMIVKPPADTEMEQGTREHLITNVDFAPTIADYLGESPPERWQGTSLRAIIESSDADGRDAIVFDHGLYTAQRAIRTPEWKLVRTYHPGMWGGVLPEYQLYEMNDDPWEQDDLAADRPDLVDSLEEEMILWAERHRTGSVDPLRRVAERGPSGYNSFKDGFEGV</sequence>